<accession>A0A941CLZ7</accession>
<dbReference type="RefSeq" id="WP_211799634.1">
    <property type="nucleotide sequence ID" value="NZ_JAGSCS010000002.1"/>
</dbReference>
<dbReference type="Proteomes" id="UP000675379">
    <property type="component" value="Unassembled WGS sequence"/>
</dbReference>
<dbReference type="EMBL" id="JAGSCS010000002">
    <property type="protein sequence ID" value="MBR0575116.1"/>
    <property type="molecule type" value="Genomic_DNA"/>
</dbReference>
<gene>
    <name evidence="1" type="ORF">KCG48_02055</name>
</gene>
<evidence type="ECO:0000313" key="1">
    <source>
        <dbReference type="EMBL" id="MBR0575116.1"/>
    </source>
</evidence>
<comment type="caution">
    <text evidence="1">The sequence shown here is derived from an EMBL/GenBank/DDBJ whole genome shotgun (WGS) entry which is preliminary data.</text>
</comment>
<dbReference type="AlphaFoldDB" id="A0A941CLZ7"/>
<organism evidence="1 2">
    <name type="scientific">Proteiniclasticum sediminis</name>
    <dbReference type="NCBI Taxonomy" id="2804028"/>
    <lineage>
        <taxon>Bacteria</taxon>
        <taxon>Bacillati</taxon>
        <taxon>Bacillota</taxon>
        <taxon>Clostridia</taxon>
        <taxon>Eubacteriales</taxon>
        <taxon>Clostridiaceae</taxon>
        <taxon>Proteiniclasticum</taxon>
    </lineage>
</organism>
<sequence length="117" mass="13982">MGEAKIVKRKYPVMPLVTTVLLLLLLLWGIHVWRNLRKDYIVVAQEHRVIQRIPVTSWGREEVFFPVYVEGQYRVLCLEIAYGKACLKDRTKGSEAWIQDKEDRIHLEEYQMEIYFD</sequence>
<keyword evidence="2" id="KW-1185">Reference proteome</keyword>
<evidence type="ECO:0000313" key="2">
    <source>
        <dbReference type="Proteomes" id="UP000675379"/>
    </source>
</evidence>
<name>A0A941CLZ7_9CLOT</name>
<reference evidence="1" key="1">
    <citation type="submission" date="2021-04" db="EMBL/GenBank/DDBJ databases">
        <title>Proteiniclasticum sedimins sp. nov., an obligate anaerobic bacterium isolated from anaerobic sludge.</title>
        <authorList>
            <person name="Liu J."/>
        </authorList>
    </citation>
    <scope>NUCLEOTIDE SEQUENCE</scope>
    <source>
        <strain evidence="1">BAD-10</strain>
    </source>
</reference>
<proteinExistence type="predicted"/>
<protein>
    <submittedName>
        <fullName evidence="1">Uncharacterized protein</fullName>
    </submittedName>
</protein>